<feature type="domain" description="N-end rule aminoacyl transferase C-terminal" evidence="6">
    <location>
        <begin position="189"/>
        <end position="256"/>
    </location>
</feature>
<sequence length="371" mass="42142">MMIGLATPLFERSSLNMRRMASVSILSPEGYQSSSCGYCGSPGKRSSAASFHSVGASAQDLITCDVSTMYQKMIDRGWRRSGDYCYKPDMRRTCCPQYTIRLDALEFAPSKKQRKVVHRYSRKVGIVMSSKALVTRMTSTWLMMLQGIDLSGKKSKKPPPFSLIDSIHASEASFRKDETPPKHKFEDVAASSVYFMYDNKWEKFSLGKLSALREAAFAREMYDHGAQNLMHLYMGYYVHSCQKMRYKAEYSPSFLLDPEEYTWYPLKACLPLLDANRYACFSHPEHSLKDPDILPKPTPGDISAEDAVQIMIYHINVDILPLAVSVSSLNLETKTRKRLADLTWMSSDIRRTYHIARTNISVIPFSSQSKA</sequence>
<evidence type="ECO:0000256" key="1">
    <source>
        <dbReference type="ARBA" id="ARBA00009991"/>
    </source>
</evidence>
<gene>
    <name evidence="7" type="ORF">EW145_g155</name>
</gene>
<keyword evidence="3" id="KW-0808">Transferase</keyword>
<dbReference type="GO" id="GO:0004057">
    <property type="term" value="F:arginyl-tRNA--protein transferase activity"/>
    <property type="evidence" value="ECO:0007669"/>
    <property type="project" value="UniProtKB-EC"/>
</dbReference>
<evidence type="ECO:0000256" key="2">
    <source>
        <dbReference type="ARBA" id="ARBA00012025"/>
    </source>
</evidence>
<dbReference type="InterPro" id="IPR007471">
    <property type="entry name" value="N-end_Aminoacyl_Trfase_N"/>
</dbReference>
<reference evidence="7 8" key="1">
    <citation type="submission" date="2019-02" db="EMBL/GenBank/DDBJ databases">
        <title>Genome sequencing of the rare red list fungi Phellinidium pouzarii.</title>
        <authorList>
            <person name="Buettner E."/>
            <person name="Kellner H."/>
        </authorList>
    </citation>
    <scope>NUCLEOTIDE SEQUENCE [LARGE SCALE GENOMIC DNA]</scope>
    <source>
        <strain evidence="7 8">DSM 108285</strain>
    </source>
</reference>
<keyword evidence="8" id="KW-1185">Reference proteome</keyword>
<dbReference type="InterPro" id="IPR030700">
    <property type="entry name" value="N-end_Aminoacyl_Trfase"/>
</dbReference>
<dbReference type="Proteomes" id="UP000308199">
    <property type="component" value="Unassembled WGS sequence"/>
</dbReference>
<feature type="domain" description="N-end aminoacyl transferase N-terminal" evidence="5">
    <location>
        <begin position="34"/>
        <end position="115"/>
    </location>
</feature>
<evidence type="ECO:0000259" key="6">
    <source>
        <dbReference type="Pfam" id="PF04377"/>
    </source>
</evidence>
<accession>A0A4S4LK79</accession>
<dbReference type="PANTHER" id="PTHR21367:SF1">
    <property type="entry name" value="ARGINYL-TRNA--PROTEIN TRANSFERASE 1"/>
    <property type="match status" value="1"/>
</dbReference>
<proteinExistence type="inferred from homology"/>
<evidence type="ECO:0000313" key="8">
    <source>
        <dbReference type="Proteomes" id="UP000308199"/>
    </source>
</evidence>
<dbReference type="EC" id="2.3.2.8" evidence="2"/>
<dbReference type="GO" id="GO:0005737">
    <property type="term" value="C:cytoplasm"/>
    <property type="evidence" value="ECO:0007669"/>
    <property type="project" value="TreeGrafter"/>
</dbReference>
<name>A0A4S4LK79_9AGAM</name>
<evidence type="ECO:0000256" key="3">
    <source>
        <dbReference type="ARBA" id="ARBA00022679"/>
    </source>
</evidence>
<protein>
    <recommendedName>
        <fullName evidence="2">arginyltransferase</fullName>
        <ecNumber evidence="2">2.3.2.8</ecNumber>
    </recommendedName>
</protein>
<dbReference type="AlphaFoldDB" id="A0A4S4LK79"/>
<dbReference type="InterPro" id="IPR007472">
    <property type="entry name" value="N-end_Aminoacyl_Trfase_C"/>
</dbReference>
<organism evidence="7 8">
    <name type="scientific">Phellinidium pouzarii</name>
    <dbReference type="NCBI Taxonomy" id="167371"/>
    <lineage>
        <taxon>Eukaryota</taxon>
        <taxon>Fungi</taxon>
        <taxon>Dikarya</taxon>
        <taxon>Basidiomycota</taxon>
        <taxon>Agaricomycotina</taxon>
        <taxon>Agaricomycetes</taxon>
        <taxon>Hymenochaetales</taxon>
        <taxon>Hymenochaetaceae</taxon>
        <taxon>Phellinidium</taxon>
    </lineage>
</organism>
<dbReference type="PANTHER" id="PTHR21367">
    <property type="entry name" value="ARGININE-TRNA-PROTEIN TRANSFERASE 1"/>
    <property type="match status" value="1"/>
</dbReference>
<dbReference type="Pfam" id="PF04377">
    <property type="entry name" value="ATE_C"/>
    <property type="match status" value="1"/>
</dbReference>
<comment type="similarity">
    <text evidence="1">Belongs to the R-transferase family.</text>
</comment>
<dbReference type="EMBL" id="SGPK01000002">
    <property type="protein sequence ID" value="THH12257.1"/>
    <property type="molecule type" value="Genomic_DNA"/>
</dbReference>
<keyword evidence="4" id="KW-0012">Acyltransferase</keyword>
<comment type="caution">
    <text evidence="7">The sequence shown here is derived from an EMBL/GenBank/DDBJ whole genome shotgun (WGS) entry which is preliminary data.</text>
</comment>
<evidence type="ECO:0000259" key="5">
    <source>
        <dbReference type="Pfam" id="PF04376"/>
    </source>
</evidence>
<dbReference type="OrthoDB" id="74183at2759"/>
<evidence type="ECO:0000313" key="7">
    <source>
        <dbReference type="EMBL" id="THH12257.1"/>
    </source>
</evidence>
<dbReference type="Pfam" id="PF04376">
    <property type="entry name" value="ATE_N"/>
    <property type="match status" value="1"/>
</dbReference>
<evidence type="ECO:0000256" key="4">
    <source>
        <dbReference type="ARBA" id="ARBA00023315"/>
    </source>
</evidence>